<proteinExistence type="inferred from homology"/>
<protein>
    <recommendedName>
        <fullName evidence="3">Carboxylic ester hydrolase</fullName>
        <ecNumber evidence="3">3.1.1.-</ecNumber>
    </recommendedName>
</protein>
<dbReference type="InterPro" id="IPR002018">
    <property type="entry name" value="CarbesteraseB"/>
</dbReference>
<dbReference type="Pfam" id="PF00135">
    <property type="entry name" value="COesterase"/>
    <property type="match status" value="1"/>
</dbReference>
<feature type="region of interest" description="Disordered" evidence="4">
    <location>
        <begin position="63"/>
        <end position="83"/>
    </location>
</feature>
<keyword evidence="7" id="KW-1185">Reference proteome</keyword>
<feature type="chain" id="PRO_5044964838" description="Carboxylic ester hydrolase" evidence="3">
    <location>
        <begin position="25"/>
        <end position="524"/>
    </location>
</feature>
<dbReference type="InterPro" id="IPR050309">
    <property type="entry name" value="Type-B_Carboxylest/Lipase"/>
</dbReference>
<dbReference type="PROSITE" id="PS00122">
    <property type="entry name" value="CARBOXYLESTERASE_B_1"/>
    <property type="match status" value="1"/>
</dbReference>
<keyword evidence="3" id="KW-0732">Signal</keyword>
<evidence type="ECO:0000313" key="7">
    <source>
        <dbReference type="Proteomes" id="UP001205311"/>
    </source>
</evidence>
<evidence type="ECO:0000259" key="5">
    <source>
        <dbReference type="Pfam" id="PF00135"/>
    </source>
</evidence>
<dbReference type="EC" id="3.1.1.-" evidence="3"/>
<feature type="domain" description="Carboxylesterase type B" evidence="5">
    <location>
        <begin position="31"/>
        <end position="516"/>
    </location>
</feature>
<reference evidence="6 7" key="1">
    <citation type="submission" date="2022-06" db="EMBL/GenBank/DDBJ databases">
        <title>Genomic Encyclopedia of Archaeal and Bacterial Type Strains, Phase II (KMG-II): from individual species to whole genera.</title>
        <authorList>
            <person name="Goeker M."/>
        </authorList>
    </citation>
    <scope>NUCLEOTIDE SEQUENCE [LARGE SCALE GENOMIC DNA]</scope>
    <source>
        <strain evidence="6 7">DSM 40477</strain>
    </source>
</reference>
<name>A0ABT1HXL9_STRSD</name>
<evidence type="ECO:0000256" key="4">
    <source>
        <dbReference type="SAM" id="MobiDB-lite"/>
    </source>
</evidence>
<dbReference type="EMBL" id="JAMTCP010000025">
    <property type="protein sequence ID" value="MCP2260259.1"/>
    <property type="molecule type" value="Genomic_DNA"/>
</dbReference>
<dbReference type="PANTHER" id="PTHR11559">
    <property type="entry name" value="CARBOXYLESTERASE"/>
    <property type="match status" value="1"/>
</dbReference>
<evidence type="ECO:0000256" key="2">
    <source>
        <dbReference type="ARBA" id="ARBA00022801"/>
    </source>
</evidence>
<sequence>MFGAVLTSCLLVAVWPGSGPSALAQSTGDPSLVRTDTGLVRGTVATDHRSFLGVPYAAAPTGNLRWRSPQPRAPWPSTWDGTRTPNACPQPSGSGMVPSVDEDCLKLSVHTPLRLDRPLPVMVWLHGGGFRHGAASQYDPTRMVVRGDVIIVTVNYRLNVFGFLTSDALDTATERSGDFGLQDQQAALRWVKRNAAAFGGDPGNVTLFGESAGALSVCAHLASPSAAGLFHRAIIQSGPCSMPFRTRAEAAADGAAFAQSVGCSGGDVAACLRAKPVRDLLAVVATRPPLAPPVGASVLPVQPRTALADGTFQKVPLLVGGNRDEARFFVGQQYDEAGKPVTAEQYPILLERIYGANAARVRAEYPLAQYPTPSLALATAQSDHNGVGAAVALCAGLWTDRLAARHVPVRAYEFADGTAPERVVTPGFPHGAEHTAELQYLFRYANAGGELDSAQRQLGDQMIAYWTSFAATGTPTAPGGPTWPAFRSDTDVLAFAPGPGGTHTVDFGTQHHCGFWESLGVPGT</sequence>
<dbReference type="InterPro" id="IPR029058">
    <property type="entry name" value="AB_hydrolase_fold"/>
</dbReference>
<dbReference type="InterPro" id="IPR019826">
    <property type="entry name" value="Carboxylesterase_B_AS"/>
</dbReference>
<gene>
    <name evidence="6" type="ORF">LX15_003972</name>
</gene>
<evidence type="ECO:0000256" key="3">
    <source>
        <dbReference type="RuleBase" id="RU361235"/>
    </source>
</evidence>
<dbReference type="Gene3D" id="3.40.50.1820">
    <property type="entry name" value="alpha/beta hydrolase"/>
    <property type="match status" value="1"/>
</dbReference>
<dbReference type="SUPFAM" id="SSF53474">
    <property type="entry name" value="alpha/beta-Hydrolases"/>
    <property type="match status" value="1"/>
</dbReference>
<organism evidence="6 7">
    <name type="scientific">Streptoalloteichus tenebrarius (strain ATCC 17920 / DSM 40477 / JCM 4838 / CBS 697.72 / NBRC 16177 / NCIMB 11028 / NRRL B-12390 / A12253. 1 / ISP 5477)</name>
    <name type="common">Streptomyces tenebrarius</name>
    <dbReference type="NCBI Taxonomy" id="1933"/>
    <lineage>
        <taxon>Bacteria</taxon>
        <taxon>Bacillati</taxon>
        <taxon>Actinomycetota</taxon>
        <taxon>Actinomycetes</taxon>
        <taxon>Pseudonocardiales</taxon>
        <taxon>Pseudonocardiaceae</taxon>
        <taxon>Streptoalloteichus</taxon>
    </lineage>
</organism>
<comment type="similarity">
    <text evidence="1 3">Belongs to the type-B carboxylesterase/lipase family.</text>
</comment>
<evidence type="ECO:0000256" key="1">
    <source>
        <dbReference type="ARBA" id="ARBA00005964"/>
    </source>
</evidence>
<dbReference type="Proteomes" id="UP001205311">
    <property type="component" value="Unassembled WGS sequence"/>
</dbReference>
<comment type="caution">
    <text evidence="6">The sequence shown here is derived from an EMBL/GenBank/DDBJ whole genome shotgun (WGS) entry which is preliminary data.</text>
</comment>
<dbReference type="RefSeq" id="WP_253671122.1">
    <property type="nucleotide sequence ID" value="NZ_JAMTCP010000025.1"/>
</dbReference>
<feature type="signal peptide" evidence="3">
    <location>
        <begin position="1"/>
        <end position="24"/>
    </location>
</feature>
<keyword evidence="2 3" id="KW-0378">Hydrolase</keyword>
<evidence type="ECO:0000313" key="6">
    <source>
        <dbReference type="EMBL" id="MCP2260259.1"/>
    </source>
</evidence>
<accession>A0ABT1HXL9</accession>